<evidence type="ECO:0000313" key="1">
    <source>
        <dbReference type="EMBL" id="BDS08364.1"/>
    </source>
</evidence>
<dbReference type="EMBL" id="AP026866">
    <property type="protein sequence ID" value="BDS08364.1"/>
    <property type="molecule type" value="Genomic_DNA"/>
</dbReference>
<dbReference type="AlphaFoldDB" id="A0AAT9FQT3"/>
<accession>A0AAT9FQT3</accession>
<dbReference type="KEGG" id="osu:NT6N_34040"/>
<name>A0AAT9FQT3_9BACT</name>
<sequence>MKCSINREIDTLSSLKRLNGQLSCAVIQGLDLTEADLDWKNLECDGTVFMGCHFPTGVDEQSLRRRGAMILPRFENLPYEPYRSALYSREELMQGWTPGHDNSVDKSIYDHFHSKGGNEADVLEALAQRLHDHAVDDALRDLLEGRVEKDGRKKVVAVMGGHGTPRTDPYFKKVAHITRQLTRAGYFIASGGGPGIMEASNLGAWMANAEDEELDTALQILARSPVYTDPGYMSRAQEVIDLHPAGSSSLAVPTWFYGHEPTNFFSRHVAKYFSNSIREDGLLAIATYGIIYAPGSAGTTQEIFMDATQNHYGTFDWISPMVFLGKKRYQEDTMLFDCISQLAEGKKYAEMLLCTDEISEVCAAIENYVPTTA</sequence>
<dbReference type="GO" id="GO:0005829">
    <property type="term" value="C:cytosol"/>
    <property type="evidence" value="ECO:0007669"/>
    <property type="project" value="TreeGrafter"/>
</dbReference>
<dbReference type="InterPro" id="IPR052341">
    <property type="entry name" value="LOG_family_nucleotidases"/>
</dbReference>
<proteinExistence type="predicted"/>
<dbReference type="Gene3D" id="3.40.50.450">
    <property type="match status" value="1"/>
</dbReference>
<dbReference type="SUPFAM" id="SSF102405">
    <property type="entry name" value="MCP/YpsA-like"/>
    <property type="match status" value="1"/>
</dbReference>
<dbReference type="PANTHER" id="PTHR43393">
    <property type="entry name" value="CYTOKININ RIBOSIDE 5'-MONOPHOSPHATE PHOSPHORIBOHYDROLASE"/>
    <property type="match status" value="1"/>
</dbReference>
<reference evidence="1" key="1">
    <citation type="submission" date="2024-07" db="EMBL/GenBank/DDBJ databases">
        <title>Complete genome sequence of Verrucomicrobiaceae bacterium NT6N.</title>
        <authorList>
            <person name="Huang C."/>
            <person name="Takami H."/>
            <person name="Hamasaki K."/>
        </authorList>
    </citation>
    <scope>NUCLEOTIDE SEQUENCE</scope>
    <source>
        <strain evidence="1">NT6N</strain>
    </source>
</reference>
<organism evidence="1">
    <name type="scientific">Oceaniferula spumae</name>
    <dbReference type="NCBI Taxonomy" id="2979115"/>
    <lineage>
        <taxon>Bacteria</taxon>
        <taxon>Pseudomonadati</taxon>
        <taxon>Verrucomicrobiota</taxon>
        <taxon>Verrucomicrobiia</taxon>
        <taxon>Verrucomicrobiales</taxon>
        <taxon>Verrucomicrobiaceae</taxon>
        <taxon>Oceaniferula</taxon>
    </lineage>
</organism>
<dbReference type="PANTHER" id="PTHR43393:SF3">
    <property type="entry name" value="LYSINE DECARBOXYLASE-LIKE PROTEIN"/>
    <property type="match status" value="1"/>
</dbReference>
<gene>
    <name evidence="1" type="ORF">NT6N_34040</name>
</gene>
<protein>
    <recommendedName>
        <fullName evidence="2">Rossmann fold nucleotide-binding protein</fullName>
    </recommendedName>
</protein>
<evidence type="ECO:0008006" key="2">
    <source>
        <dbReference type="Google" id="ProtNLM"/>
    </source>
</evidence>